<accession>A0ABP6QAM4</accession>
<keyword evidence="4" id="KW-1185">Reference proteome</keyword>
<evidence type="ECO:0000313" key="4">
    <source>
        <dbReference type="Proteomes" id="UP001501237"/>
    </source>
</evidence>
<feature type="signal peptide" evidence="1">
    <location>
        <begin position="1"/>
        <end position="23"/>
    </location>
</feature>
<dbReference type="Proteomes" id="UP001501237">
    <property type="component" value="Unassembled WGS sequence"/>
</dbReference>
<proteinExistence type="predicted"/>
<name>A0ABP6QAM4_9ACTN</name>
<dbReference type="EMBL" id="BAAAUV010000008">
    <property type="protein sequence ID" value="GAA3215458.1"/>
    <property type="molecule type" value="Genomic_DNA"/>
</dbReference>
<feature type="chain" id="PRO_5045910865" description="N,N-dimethylformamidase beta subunit-like C-terminal domain-containing protein" evidence="1">
    <location>
        <begin position="24"/>
        <end position="511"/>
    </location>
</feature>
<evidence type="ECO:0000256" key="1">
    <source>
        <dbReference type="SAM" id="SignalP"/>
    </source>
</evidence>
<dbReference type="RefSeq" id="WP_344829576.1">
    <property type="nucleotide sequence ID" value="NZ_BAAAUV010000008.1"/>
</dbReference>
<sequence length="511" mass="54384">MRPRFVLPGLACLLALFTAGCSASPDRTGPAEPGATAAAAVVESPPPSAQPLDSAAENALPGTADWRITRRGRAEEIEGYADRVSVLPGEAFRLHVSTTRRAFRAEAFRIGWYGGLGARRLWESAEVPAGRQPAAEVDPVTSTVSAPWKPSLTVPTDGWPAGSYLVRLTATGGAQRYVPVTVRSAETTGRLVIVNATTTWQAYNKWGGHDLYGGPAGFSDRSRAVSFDRPYDTDGAKLFRLFELDAITVAERQGRPLAYLTDNDLHSGATPLTGARGLVTLGHDEYWSAAMWKNVERARDAGTNLAFLGANAVNRHIRFAATVLGEDRLVICYKSEEDPIGRTDPSEVTVDWRIGSPPRPESALIGVQYTCFPAEGAFTVTRPRNWLFKGTGVRKGQAFPGLVGPESDSINIGGPTPRPLEVIAHSPIRCGTPGVSSSDAVYSTADSGAGVFASGTMRFVCGLRGTRCGHGVTDAAIPFVTRVLENLYAAFSDGPAGIPHPARDTLDQPLG</sequence>
<gene>
    <name evidence="3" type="ORF">GCM10010468_36880</name>
</gene>
<dbReference type="Pfam" id="PF20254">
    <property type="entry name" value="DMFA2_C"/>
    <property type="match status" value="1"/>
</dbReference>
<keyword evidence="1" id="KW-0732">Signal</keyword>
<comment type="caution">
    <text evidence="3">The sequence shown here is derived from an EMBL/GenBank/DDBJ whole genome shotgun (WGS) entry which is preliminary data.</text>
</comment>
<evidence type="ECO:0000313" key="3">
    <source>
        <dbReference type="EMBL" id="GAA3215458.1"/>
    </source>
</evidence>
<dbReference type="InterPro" id="IPR046540">
    <property type="entry name" value="DMFA2_C"/>
</dbReference>
<reference evidence="4" key="1">
    <citation type="journal article" date="2019" name="Int. J. Syst. Evol. Microbiol.">
        <title>The Global Catalogue of Microorganisms (GCM) 10K type strain sequencing project: providing services to taxonomists for standard genome sequencing and annotation.</title>
        <authorList>
            <consortium name="The Broad Institute Genomics Platform"/>
            <consortium name="The Broad Institute Genome Sequencing Center for Infectious Disease"/>
            <person name="Wu L."/>
            <person name="Ma J."/>
        </authorList>
    </citation>
    <scope>NUCLEOTIDE SEQUENCE [LARGE SCALE GENOMIC DNA]</scope>
    <source>
        <strain evidence="4">JCM 9377</strain>
    </source>
</reference>
<organism evidence="3 4">
    <name type="scientific">Actinocorallia longicatena</name>
    <dbReference type="NCBI Taxonomy" id="111803"/>
    <lineage>
        <taxon>Bacteria</taxon>
        <taxon>Bacillati</taxon>
        <taxon>Actinomycetota</taxon>
        <taxon>Actinomycetes</taxon>
        <taxon>Streptosporangiales</taxon>
        <taxon>Thermomonosporaceae</taxon>
        <taxon>Actinocorallia</taxon>
    </lineage>
</organism>
<feature type="domain" description="N,N-dimethylformamidase beta subunit-like C-terminal" evidence="2">
    <location>
        <begin position="105"/>
        <end position="466"/>
    </location>
</feature>
<protein>
    <recommendedName>
        <fullName evidence="2">N,N-dimethylformamidase beta subunit-like C-terminal domain-containing protein</fullName>
    </recommendedName>
</protein>
<dbReference type="PROSITE" id="PS51257">
    <property type="entry name" value="PROKAR_LIPOPROTEIN"/>
    <property type="match status" value="1"/>
</dbReference>
<evidence type="ECO:0000259" key="2">
    <source>
        <dbReference type="Pfam" id="PF20254"/>
    </source>
</evidence>